<dbReference type="Pfam" id="PF00005">
    <property type="entry name" value="ABC_tran"/>
    <property type="match status" value="1"/>
</dbReference>
<dbReference type="GO" id="GO:0022857">
    <property type="term" value="F:transmembrane transporter activity"/>
    <property type="evidence" value="ECO:0007669"/>
    <property type="project" value="TreeGrafter"/>
</dbReference>
<dbReference type="SUPFAM" id="SSF52540">
    <property type="entry name" value="P-loop containing nucleoside triphosphate hydrolases"/>
    <property type="match status" value="1"/>
</dbReference>
<dbReference type="InterPro" id="IPR017911">
    <property type="entry name" value="MacB-like_ATP-bd"/>
</dbReference>
<dbReference type="InterPro" id="IPR027417">
    <property type="entry name" value="P-loop_NTPase"/>
</dbReference>
<comment type="caution">
    <text evidence="6">The sequence shown here is derived from an EMBL/GenBank/DDBJ whole genome shotgun (WGS) entry which is preliminary data.</text>
</comment>
<evidence type="ECO:0000259" key="5">
    <source>
        <dbReference type="PROSITE" id="PS50893"/>
    </source>
</evidence>
<organism evidence="6 7">
    <name type="scientific">Propionibacterium acidifaciens F0233</name>
    <dbReference type="NCBI Taxonomy" id="553198"/>
    <lineage>
        <taxon>Bacteria</taxon>
        <taxon>Bacillati</taxon>
        <taxon>Actinomycetota</taxon>
        <taxon>Actinomycetes</taxon>
        <taxon>Propionibacteriales</taxon>
        <taxon>Propionibacteriaceae</taxon>
        <taxon>Propionibacterium</taxon>
    </lineage>
</organism>
<keyword evidence="2" id="KW-0547">Nucleotide-binding</keyword>
<dbReference type="SMART" id="SM00382">
    <property type="entry name" value="AAA"/>
    <property type="match status" value="1"/>
</dbReference>
<dbReference type="Proteomes" id="UP000017052">
    <property type="component" value="Unassembled WGS sequence"/>
</dbReference>
<dbReference type="FunFam" id="3.40.50.300:FF:000032">
    <property type="entry name" value="Export ABC transporter ATP-binding protein"/>
    <property type="match status" value="1"/>
</dbReference>
<gene>
    <name evidence="6" type="ORF">HMPREF0682_1420</name>
</gene>
<evidence type="ECO:0000313" key="6">
    <source>
        <dbReference type="EMBL" id="ERK50379.1"/>
    </source>
</evidence>
<dbReference type="OrthoDB" id="3176024at2"/>
<dbReference type="GO" id="GO:0016887">
    <property type="term" value="F:ATP hydrolysis activity"/>
    <property type="evidence" value="ECO:0007669"/>
    <property type="project" value="InterPro"/>
</dbReference>
<dbReference type="InterPro" id="IPR003439">
    <property type="entry name" value="ABC_transporter-like_ATP-bd"/>
</dbReference>
<feature type="compositionally biased region" description="Low complexity" evidence="4">
    <location>
        <begin position="267"/>
        <end position="279"/>
    </location>
</feature>
<keyword evidence="1" id="KW-0813">Transport</keyword>
<dbReference type="PANTHER" id="PTHR24220">
    <property type="entry name" value="IMPORT ATP-BINDING PROTEIN"/>
    <property type="match status" value="1"/>
</dbReference>
<sequence length="321" mass="33893">MIAPEIPAPRIAARTRGLTKVYGQGDARVVALDHVDVDFSGGRFTAVMGPSGSGKSTLMHCVAGLDRPTSGDVLIGETTISTLRDAKLTALRRDRIGFIFQAFNLVPTLTARENIELPMAIAGRRPDRDWFDQVITAVGLADRLAHKPSQLSGGQQQRVACARALVSKPDIIFADEPTGNLDSRSSAEVLAFLARSVADLGQTIVVVTHDPVAAAHADRALFLADGRIVGDLPDPTRESVLDYMARLSPDDELADADTTEIPAITNPIKAPIPSPAASAGDGIGRRIPASAGTASCRTGDRSGTRVPAGRTVPAMRPVEHM</sequence>
<dbReference type="AlphaFoldDB" id="U2Q2Y0"/>
<dbReference type="GO" id="GO:0098796">
    <property type="term" value="C:membrane protein complex"/>
    <property type="evidence" value="ECO:0007669"/>
    <property type="project" value="UniProtKB-ARBA"/>
</dbReference>
<accession>U2Q2Y0</accession>
<proteinExistence type="predicted"/>
<keyword evidence="3 6" id="KW-0067">ATP-binding</keyword>
<feature type="region of interest" description="Disordered" evidence="4">
    <location>
        <begin position="265"/>
        <end position="321"/>
    </location>
</feature>
<name>U2Q2Y0_9ACTN</name>
<feature type="non-terminal residue" evidence="6">
    <location>
        <position position="321"/>
    </location>
</feature>
<dbReference type="PANTHER" id="PTHR24220:SF685">
    <property type="entry name" value="ABC TRANSPORTER RELATED"/>
    <property type="match status" value="1"/>
</dbReference>
<reference evidence="6" key="1">
    <citation type="submission" date="2013-08" db="EMBL/GenBank/DDBJ databases">
        <authorList>
            <person name="Durkin A.S."/>
            <person name="Haft D.R."/>
            <person name="McCorrison J."/>
            <person name="Torralba M."/>
            <person name="Gillis M."/>
            <person name="Haft D.H."/>
            <person name="Methe B."/>
            <person name="Sutton G."/>
            <person name="Nelson K.E."/>
        </authorList>
    </citation>
    <scope>NUCLEOTIDE SEQUENCE [LARGE SCALE GENOMIC DNA]</scope>
    <source>
        <strain evidence="6">F0233</strain>
    </source>
</reference>
<dbReference type="GO" id="GO:0005524">
    <property type="term" value="F:ATP binding"/>
    <property type="evidence" value="ECO:0007669"/>
    <property type="project" value="UniProtKB-KW"/>
</dbReference>
<dbReference type="Gene3D" id="3.40.50.300">
    <property type="entry name" value="P-loop containing nucleotide triphosphate hydrolases"/>
    <property type="match status" value="1"/>
</dbReference>
<evidence type="ECO:0000313" key="7">
    <source>
        <dbReference type="Proteomes" id="UP000017052"/>
    </source>
</evidence>
<dbReference type="InterPro" id="IPR015854">
    <property type="entry name" value="ABC_transpr_LolD-like"/>
</dbReference>
<dbReference type="EMBL" id="ACVN02000307">
    <property type="protein sequence ID" value="ERK50379.1"/>
    <property type="molecule type" value="Genomic_DNA"/>
</dbReference>
<evidence type="ECO:0000256" key="3">
    <source>
        <dbReference type="ARBA" id="ARBA00022840"/>
    </source>
</evidence>
<dbReference type="CDD" id="cd03255">
    <property type="entry name" value="ABC_MJ0796_LolCDE_FtsE"/>
    <property type="match status" value="1"/>
</dbReference>
<evidence type="ECO:0000256" key="1">
    <source>
        <dbReference type="ARBA" id="ARBA00022448"/>
    </source>
</evidence>
<evidence type="ECO:0000256" key="4">
    <source>
        <dbReference type="SAM" id="MobiDB-lite"/>
    </source>
</evidence>
<dbReference type="PROSITE" id="PS50893">
    <property type="entry name" value="ABC_TRANSPORTER_2"/>
    <property type="match status" value="1"/>
</dbReference>
<feature type="domain" description="ABC transporter" evidence="5">
    <location>
        <begin position="13"/>
        <end position="248"/>
    </location>
</feature>
<evidence type="ECO:0000256" key="2">
    <source>
        <dbReference type="ARBA" id="ARBA00022741"/>
    </source>
</evidence>
<dbReference type="GO" id="GO:0005886">
    <property type="term" value="C:plasma membrane"/>
    <property type="evidence" value="ECO:0007669"/>
    <property type="project" value="TreeGrafter"/>
</dbReference>
<dbReference type="RefSeq" id="WP_021798756.1">
    <property type="nucleotide sequence ID" value="NZ_ACVN02000307.1"/>
</dbReference>
<dbReference type="InterPro" id="IPR003593">
    <property type="entry name" value="AAA+_ATPase"/>
</dbReference>
<protein>
    <submittedName>
        <fullName evidence="6">ABC transporter, ATP-binding protein</fullName>
    </submittedName>
</protein>
<keyword evidence="7" id="KW-1185">Reference proteome</keyword>